<keyword evidence="2" id="KW-0472">Membrane</keyword>
<keyword evidence="5" id="KW-1185">Reference proteome</keyword>
<keyword evidence="2" id="KW-0812">Transmembrane</keyword>
<dbReference type="AlphaFoldDB" id="A0A1Y2EPX9"/>
<feature type="transmembrane region" description="Helical" evidence="2">
    <location>
        <begin position="6"/>
        <end position="23"/>
    </location>
</feature>
<feature type="transmembrane region" description="Helical" evidence="2">
    <location>
        <begin position="85"/>
        <end position="105"/>
    </location>
</feature>
<dbReference type="Pfam" id="PF20152">
    <property type="entry name" value="DUF6534"/>
    <property type="match status" value="1"/>
</dbReference>
<feature type="transmembrane region" description="Helical" evidence="2">
    <location>
        <begin position="117"/>
        <end position="139"/>
    </location>
</feature>
<feature type="transmembrane region" description="Helical" evidence="2">
    <location>
        <begin position="44"/>
        <end position="65"/>
    </location>
</feature>
<organism evidence="4 5">
    <name type="scientific">Leucosporidium creatinivorum</name>
    <dbReference type="NCBI Taxonomy" id="106004"/>
    <lineage>
        <taxon>Eukaryota</taxon>
        <taxon>Fungi</taxon>
        <taxon>Dikarya</taxon>
        <taxon>Basidiomycota</taxon>
        <taxon>Pucciniomycotina</taxon>
        <taxon>Microbotryomycetes</taxon>
        <taxon>Leucosporidiales</taxon>
        <taxon>Leucosporidium</taxon>
    </lineage>
</organism>
<evidence type="ECO:0000256" key="1">
    <source>
        <dbReference type="SAM" id="MobiDB-lite"/>
    </source>
</evidence>
<protein>
    <recommendedName>
        <fullName evidence="3">DUF6534 domain-containing protein</fullName>
    </recommendedName>
</protein>
<evidence type="ECO:0000313" key="5">
    <source>
        <dbReference type="Proteomes" id="UP000193467"/>
    </source>
</evidence>
<keyword evidence="2" id="KW-1133">Transmembrane helix</keyword>
<feature type="transmembrane region" description="Helical" evidence="2">
    <location>
        <begin position="232"/>
        <end position="251"/>
    </location>
</feature>
<evidence type="ECO:0000256" key="2">
    <source>
        <dbReference type="SAM" id="Phobius"/>
    </source>
</evidence>
<dbReference type="PANTHER" id="PTHR40465:SF1">
    <property type="entry name" value="DUF6534 DOMAIN-CONTAINING PROTEIN"/>
    <property type="match status" value="1"/>
</dbReference>
<name>A0A1Y2EPX9_9BASI</name>
<comment type="caution">
    <text evidence="4">The sequence shown here is derived from an EMBL/GenBank/DDBJ whole genome shotgun (WGS) entry which is preliminary data.</text>
</comment>
<feature type="domain" description="DUF6534" evidence="3">
    <location>
        <begin position="170"/>
        <end position="255"/>
    </location>
</feature>
<reference evidence="4 5" key="1">
    <citation type="submission" date="2016-07" db="EMBL/GenBank/DDBJ databases">
        <title>Pervasive Adenine N6-methylation of Active Genes in Fungi.</title>
        <authorList>
            <consortium name="DOE Joint Genome Institute"/>
            <person name="Mondo S.J."/>
            <person name="Dannebaum R.O."/>
            <person name="Kuo R.C."/>
            <person name="Labutti K."/>
            <person name="Haridas S."/>
            <person name="Kuo A."/>
            <person name="Salamov A."/>
            <person name="Ahrendt S.R."/>
            <person name="Lipzen A."/>
            <person name="Sullivan W."/>
            <person name="Andreopoulos W.B."/>
            <person name="Clum A."/>
            <person name="Lindquist E."/>
            <person name="Daum C."/>
            <person name="Ramamoorthy G.K."/>
            <person name="Gryganskyi A."/>
            <person name="Culley D."/>
            <person name="Magnuson J.K."/>
            <person name="James T.Y."/>
            <person name="O'Malley M.A."/>
            <person name="Stajich J.E."/>
            <person name="Spatafora J.W."/>
            <person name="Visel A."/>
            <person name="Grigoriev I.V."/>
        </authorList>
    </citation>
    <scope>NUCLEOTIDE SEQUENCE [LARGE SCALE GENOMIC DNA]</scope>
    <source>
        <strain evidence="4 5">62-1032</strain>
    </source>
</reference>
<dbReference type="InterPro" id="IPR045339">
    <property type="entry name" value="DUF6534"/>
</dbReference>
<sequence>MSDVESNLGALLIGLIIAVYLTSTSNGQVVTYMKTTYDHQSIQLIVIFAALASTAHTGILCYALYDFLISNFGNQDFAGTAEWSFVGHFAIFTFIALIVQLYYAHKITSFCSGKRRIALVGGIVVLALAQTAFGILSAWSTYRLPLTDDIFQVELRSALGWQMLASLIAAVLCDLLICGAMVREHRTPRYTVRSEGMLEVLTRLFIETNLITAIVAILSLAFYVAFHAKGVSTAFAICTPKLYLMGMLASINRRDVSRAGISSTSYHSNPKHESSLSDMFKGTPMTKLRGEVSTSRIGMPTPINDMFTNKDPNSPGWLRRTFSHEPESTPFTNTQRAPAPGETVQWHSNLHPSHAVGSKTSHQGSGDALSISDYGAWTGHAYSSSVELSQQSPRGKNVSFAQEQREYSSARFSVTSKELEAELEKELRERERFGVGQGGAHRVQYPFI</sequence>
<gene>
    <name evidence="4" type="ORF">BCR35DRAFT_307056</name>
</gene>
<dbReference type="InParanoid" id="A0A1Y2EPX9"/>
<dbReference type="OrthoDB" id="2538377at2759"/>
<dbReference type="Proteomes" id="UP000193467">
    <property type="component" value="Unassembled WGS sequence"/>
</dbReference>
<feature type="transmembrane region" description="Helical" evidence="2">
    <location>
        <begin position="204"/>
        <end position="226"/>
    </location>
</feature>
<proteinExistence type="predicted"/>
<feature type="region of interest" description="Disordered" evidence="1">
    <location>
        <begin position="299"/>
        <end position="367"/>
    </location>
</feature>
<evidence type="ECO:0000259" key="3">
    <source>
        <dbReference type="Pfam" id="PF20152"/>
    </source>
</evidence>
<evidence type="ECO:0000313" key="4">
    <source>
        <dbReference type="EMBL" id="ORY73609.1"/>
    </source>
</evidence>
<dbReference type="PANTHER" id="PTHR40465">
    <property type="entry name" value="CHROMOSOME 1, WHOLE GENOME SHOTGUN SEQUENCE"/>
    <property type="match status" value="1"/>
</dbReference>
<dbReference type="EMBL" id="MCGR01000045">
    <property type="protein sequence ID" value="ORY73609.1"/>
    <property type="molecule type" value="Genomic_DNA"/>
</dbReference>
<feature type="transmembrane region" description="Helical" evidence="2">
    <location>
        <begin position="159"/>
        <end position="183"/>
    </location>
</feature>
<accession>A0A1Y2EPX9</accession>
<feature type="region of interest" description="Disordered" evidence="1">
    <location>
        <begin position="261"/>
        <end position="283"/>
    </location>
</feature>